<comment type="caution">
    <text evidence="2">The sequence shown here is derived from an EMBL/GenBank/DDBJ whole genome shotgun (WGS) entry which is preliminary data.</text>
</comment>
<proteinExistence type="predicted"/>
<gene>
    <name evidence="2" type="ORF">J2Z69_000033</name>
</gene>
<dbReference type="EMBL" id="JAGGLD010000001">
    <property type="protein sequence ID" value="MBP1999014.1"/>
    <property type="molecule type" value="Genomic_DNA"/>
</dbReference>
<evidence type="ECO:0000256" key="1">
    <source>
        <dbReference type="SAM" id="MobiDB-lite"/>
    </source>
</evidence>
<dbReference type="Proteomes" id="UP001519288">
    <property type="component" value="Unassembled WGS sequence"/>
</dbReference>
<evidence type="ECO:0008006" key="4">
    <source>
        <dbReference type="Google" id="ProtNLM"/>
    </source>
</evidence>
<feature type="region of interest" description="Disordered" evidence="1">
    <location>
        <begin position="97"/>
        <end position="120"/>
    </location>
</feature>
<keyword evidence="3" id="KW-1185">Reference proteome</keyword>
<organism evidence="2 3">
    <name type="scientific">Paenibacillus shirakamiensis</name>
    <dbReference type="NCBI Taxonomy" id="1265935"/>
    <lineage>
        <taxon>Bacteria</taxon>
        <taxon>Bacillati</taxon>
        <taxon>Bacillota</taxon>
        <taxon>Bacilli</taxon>
        <taxon>Bacillales</taxon>
        <taxon>Paenibacillaceae</taxon>
        <taxon>Paenibacillus</taxon>
    </lineage>
</organism>
<evidence type="ECO:0000313" key="2">
    <source>
        <dbReference type="EMBL" id="MBP1999014.1"/>
    </source>
</evidence>
<protein>
    <recommendedName>
        <fullName evidence="4">General stress protein 17M-like domain-containing protein</fullName>
    </recommendedName>
</protein>
<sequence>MSKHIQAYFQTESQAEGARTSLLSFETDNLEVGRLDHEITRGNQILDPVDPDTASSPIIGGGVFGAAGLTGTTAPQTVVPFVTTNNDTVDHAEANYEGVDRERDVHQQDRREDSVVKQSGSTEDLKYVLSAKVKDEEVDDIVQKLRENGAHVEVLS</sequence>
<name>A0ABS4JBC6_9BACL</name>
<accession>A0ABS4JBC6</accession>
<feature type="compositionally biased region" description="Basic and acidic residues" evidence="1">
    <location>
        <begin position="97"/>
        <end position="115"/>
    </location>
</feature>
<dbReference type="RefSeq" id="WP_209858142.1">
    <property type="nucleotide sequence ID" value="NZ_JAGGLD010000001.1"/>
</dbReference>
<reference evidence="2 3" key="1">
    <citation type="submission" date="2021-03" db="EMBL/GenBank/DDBJ databases">
        <title>Genomic Encyclopedia of Type Strains, Phase IV (KMG-IV): sequencing the most valuable type-strain genomes for metagenomic binning, comparative biology and taxonomic classification.</title>
        <authorList>
            <person name="Goeker M."/>
        </authorList>
    </citation>
    <scope>NUCLEOTIDE SEQUENCE [LARGE SCALE GENOMIC DNA]</scope>
    <source>
        <strain evidence="2 3">DSM 26806</strain>
    </source>
</reference>
<evidence type="ECO:0000313" key="3">
    <source>
        <dbReference type="Proteomes" id="UP001519288"/>
    </source>
</evidence>